<evidence type="ECO:0000313" key="1">
    <source>
        <dbReference type="EMBL" id="OMO67455.1"/>
    </source>
</evidence>
<feature type="non-terminal residue" evidence="1">
    <location>
        <position position="1"/>
    </location>
</feature>
<protein>
    <submittedName>
        <fullName evidence="1">Uncharacterized protein</fullName>
    </submittedName>
</protein>
<accession>A0A1R3HAW0</accession>
<dbReference type="AlphaFoldDB" id="A0A1R3HAW0"/>
<keyword evidence="2" id="KW-1185">Reference proteome</keyword>
<reference evidence="1 2" key="1">
    <citation type="submission" date="2013-09" db="EMBL/GenBank/DDBJ databases">
        <title>Corchorus capsularis genome sequencing.</title>
        <authorList>
            <person name="Alam M."/>
            <person name="Haque M.S."/>
            <person name="Islam M.S."/>
            <person name="Emdad E.M."/>
            <person name="Islam M.M."/>
            <person name="Ahmed B."/>
            <person name="Halim A."/>
            <person name="Hossen Q.M.M."/>
            <person name="Hossain M.Z."/>
            <person name="Ahmed R."/>
            <person name="Khan M.M."/>
            <person name="Islam R."/>
            <person name="Rashid M.M."/>
            <person name="Khan S.A."/>
            <person name="Rahman M.S."/>
            <person name="Alam M."/>
        </authorList>
    </citation>
    <scope>NUCLEOTIDE SEQUENCE [LARGE SCALE GENOMIC DNA]</scope>
    <source>
        <strain evidence="2">cv. CVL-1</strain>
        <tissue evidence="1">Whole seedling</tissue>
    </source>
</reference>
<dbReference type="Gramene" id="OMO67455">
    <property type="protein sequence ID" value="OMO67455"/>
    <property type="gene ID" value="CCACVL1_20518"/>
</dbReference>
<dbReference type="Proteomes" id="UP000188268">
    <property type="component" value="Unassembled WGS sequence"/>
</dbReference>
<evidence type="ECO:0000313" key="2">
    <source>
        <dbReference type="Proteomes" id="UP000188268"/>
    </source>
</evidence>
<gene>
    <name evidence="1" type="ORF">CCACVL1_20518</name>
</gene>
<sequence length="35" mass="3863">TKQEVNASCTWKVIYPMAFLVISKPRDNSVAHSAA</sequence>
<dbReference type="EMBL" id="AWWV01012408">
    <property type="protein sequence ID" value="OMO67455.1"/>
    <property type="molecule type" value="Genomic_DNA"/>
</dbReference>
<name>A0A1R3HAW0_COCAP</name>
<organism evidence="1 2">
    <name type="scientific">Corchorus capsularis</name>
    <name type="common">Jute</name>
    <dbReference type="NCBI Taxonomy" id="210143"/>
    <lineage>
        <taxon>Eukaryota</taxon>
        <taxon>Viridiplantae</taxon>
        <taxon>Streptophyta</taxon>
        <taxon>Embryophyta</taxon>
        <taxon>Tracheophyta</taxon>
        <taxon>Spermatophyta</taxon>
        <taxon>Magnoliopsida</taxon>
        <taxon>eudicotyledons</taxon>
        <taxon>Gunneridae</taxon>
        <taxon>Pentapetalae</taxon>
        <taxon>rosids</taxon>
        <taxon>malvids</taxon>
        <taxon>Malvales</taxon>
        <taxon>Malvaceae</taxon>
        <taxon>Grewioideae</taxon>
        <taxon>Apeibeae</taxon>
        <taxon>Corchorus</taxon>
    </lineage>
</organism>
<comment type="caution">
    <text evidence="1">The sequence shown here is derived from an EMBL/GenBank/DDBJ whole genome shotgun (WGS) entry which is preliminary data.</text>
</comment>
<proteinExistence type="predicted"/>